<comment type="caution">
    <text evidence="2">The sequence shown here is derived from an EMBL/GenBank/DDBJ whole genome shotgun (WGS) entry which is preliminary data.</text>
</comment>
<sequence>MPVMLSNKHTKHSCLLYNHSNHTARGDPTQDTLVRTPLFSTMMKAFLRGNGCHKPKQADGNASGQLAHFPQVSICPPPSNGHLTP</sequence>
<feature type="region of interest" description="Disordered" evidence="1">
    <location>
        <begin position="51"/>
        <end position="85"/>
    </location>
</feature>
<accession>A0A9Q3I6V8</accession>
<keyword evidence="3" id="KW-1185">Reference proteome</keyword>
<proteinExistence type="predicted"/>
<evidence type="ECO:0000313" key="2">
    <source>
        <dbReference type="EMBL" id="MBW0529317.1"/>
    </source>
</evidence>
<organism evidence="2 3">
    <name type="scientific">Austropuccinia psidii MF-1</name>
    <dbReference type="NCBI Taxonomy" id="1389203"/>
    <lineage>
        <taxon>Eukaryota</taxon>
        <taxon>Fungi</taxon>
        <taxon>Dikarya</taxon>
        <taxon>Basidiomycota</taxon>
        <taxon>Pucciniomycotina</taxon>
        <taxon>Pucciniomycetes</taxon>
        <taxon>Pucciniales</taxon>
        <taxon>Sphaerophragmiaceae</taxon>
        <taxon>Austropuccinia</taxon>
    </lineage>
</organism>
<dbReference type="EMBL" id="AVOT02035048">
    <property type="protein sequence ID" value="MBW0529317.1"/>
    <property type="molecule type" value="Genomic_DNA"/>
</dbReference>
<protein>
    <submittedName>
        <fullName evidence="2">Uncharacterized protein</fullName>
    </submittedName>
</protein>
<dbReference type="Proteomes" id="UP000765509">
    <property type="component" value="Unassembled WGS sequence"/>
</dbReference>
<name>A0A9Q3I6V8_9BASI</name>
<evidence type="ECO:0000313" key="3">
    <source>
        <dbReference type="Proteomes" id="UP000765509"/>
    </source>
</evidence>
<reference evidence="2" key="1">
    <citation type="submission" date="2021-03" db="EMBL/GenBank/DDBJ databases">
        <title>Draft genome sequence of rust myrtle Austropuccinia psidii MF-1, a brazilian biotype.</title>
        <authorList>
            <person name="Quecine M.C."/>
            <person name="Pachon D.M.R."/>
            <person name="Bonatelli M.L."/>
            <person name="Correr F.H."/>
            <person name="Franceschini L.M."/>
            <person name="Leite T.F."/>
            <person name="Margarido G.R.A."/>
            <person name="Almeida C.A."/>
            <person name="Ferrarezi J.A."/>
            <person name="Labate C.A."/>
        </authorList>
    </citation>
    <scope>NUCLEOTIDE SEQUENCE</scope>
    <source>
        <strain evidence="2">MF-1</strain>
    </source>
</reference>
<dbReference type="AlphaFoldDB" id="A0A9Q3I6V8"/>
<evidence type="ECO:0000256" key="1">
    <source>
        <dbReference type="SAM" id="MobiDB-lite"/>
    </source>
</evidence>
<gene>
    <name evidence="2" type="ORF">O181_069032</name>
</gene>